<gene>
    <name evidence="3" type="ORF">GCM10011415_00020</name>
</gene>
<dbReference type="NCBIfam" id="NF012211">
    <property type="entry name" value="tand_rpt_95"/>
    <property type="match status" value="4"/>
</dbReference>
<dbReference type="Proteomes" id="UP000617145">
    <property type="component" value="Unassembled WGS sequence"/>
</dbReference>
<dbReference type="InterPro" id="IPR036844">
    <property type="entry name" value="Hint_dom_sf"/>
</dbReference>
<dbReference type="PANTHER" id="PTHR34720:SF9">
    <property type="entry name" value="BLR4714 PROTEIN"/>
    <property type="match status" value="1"/>
</dbReference>
<dbReference type="Pfam" id="PF17963">
    <property type="entry name" value="Big_9"/>
    <property type="match status" value="4"/>
</dbReference>
<dbReference type="InterPro" id="IPR003587">
    <property type="entry name" value="Hint_dom_N"/>
</dbReference>
<dbReference type="EMBL" id="BMJV01000001">
    <property type="protein sequence ID" value="GGG58239.1"/>
    <property type="molecule type" value="Genomic_DNA"/>
</dbReference>
<feature type="region of interest" description="Disordered" evidence="1">
    <location>
        <begin position="406"/>
        <end position="425"/>
    </location>
</feature>
<evidence type="ECO:0000259" key="2">
    <source>
        <dbReference type="SMART" id="SM00306"/>
    </source>
</evidence>
<protein>
    <recommendedName>
        <fullName evidence="2">Hint domain-containing protein</fullName>
    </recommendedName>
</protein>
<reference evidence="3" key="1">
    <citation type="journal article" date="2014" name="Int. J. Syst. Evol. Microbiol.">
        <title>Complete genome sequence of Corynebacterium casei LMG S-19264T (=DSM 44701T), isolated from a smear-ripened cheese.</title>
        <authorList>
            <consortium name="US DOE Joint Genome Institute (JGI-PGF)"/>
            <person name="Walter F."/>
            <person name="Albersmeier A."/>
            <person name="Kalinowski J."/>
            <person name="Ruckert C."/>
        </authorList>
    </citation>
    <scope>NUCLEOTIDE SEQUENCE</scope>
    <source>
        <strain evidence="3">CGMCC 1.15762</strain>
    </source>
</reference>
<comment type="caution">
    <text evidence="3">The sequence shown here is derived from an EMBL/GenBank/DDBJ whole genome shotgun (WGS) entry which is preliminary data.</text>
</comment>
<name>A0A8J3ED67_9RHOB</name>
<dbReference type="AlphaFoldDB" id="A0A8J3ED67"/>
<accession>A0A8J3ED67</accession>
<dbReference type="InterPro" id="IPR028992">
    <property type="entry name" value="Hedgehog/Intein_dom"/>
</dbReference>
<evidence type="ECO:0000256" key="1">
    <source>
        <dbReference type="SAM" id="MobiDB-lite"/>
    </source>
</evidence>
<dbReference type="RefSeq" id="WP_188787586.1">
    <property type="nucleotide sequence ID" value="NZ_BMJV01000001.1"/>
</dbReference>
<dbReference type="PANTHER" id="PTHR34720">
    <property type="entry name" value="MICROCYSTIN DEPENDENT PROTEIN"/>
    <property type="match status" value="1"/>
</dbReference>
<dbReference type="InterPro" id="IPR006141">
    <property type="entry name" value="Intein_N"/>
</dbReference>
<organism evidence="3 4">
    <name type="scientific">Salipiger pallidus</name>
    <dbReference type="NCBI Taxonomy" id="1775170"/>
    <lineage>
        <taxon>Bacteria</taxon>
        <taxon>Pseudomonadati</taxon>
        <taxon>Pseudomonadota</taxon>
        <taxon>Alphaproteobacteria</taxon>
        <taxon>Rhodobacterales</taxon>
        <taxon>Roseobacteraceae</taxon>
        <taxon>Salipiger</taxon>
    </lineage>
</organism>
<evidence type="ECO:0000313" key="3">
    <source>
        <dbReference type="EMBL" id="GGG58239.1"/>
    </source>
</evidence>
<evidence type="ECO:0000313" key="4">
    <source>
        <dbReference type="Proteomes" id="UP000617145"/>
    </source>
</evidence>
<dbReference type="SUPFAM" id="SSF51294">
    <property type="entry name" value="Hedgehog/intein (Hint) domain"/>
    <property type="match status" value="1"/>
</dbReference>
<keyword evidence="4" id="KW-1185">Reference proteome</keyword>
<reference evidence="3" key="2">
    <citation type="submission" date="2020-09" db="EMBL/GenBank/DDBJ databases">
        <authorList>
            <person name="Sun Q."/>
            <person name="Zhou Y."/>
        </authorList>
    </citation>
    <scope>NUCLEOTIDE SEQUENCE</scope>
    <source>
        <strain evidence="3">CGMCC 1.15762</strain>
    </source>
</reference>
<dbReference type="Gene3D" id="2.170.16.10">
    <property type="entry name" value="Hedgehog/Intein (Hint) domain"/>
    <property type="match status" value="1"/>
</dbReference>
<feature type="domain" description="Hint" evidence="2">
    <location>
        <begin position="609"/>
        <end position="713"/>
    </location>
</feature>
<dbReference type="PROSITE" id="PS50817">
    <property type="entry name" value="INTEIN_N_TER"/>
    <property type="match status" value="1"/>
</dbReference>
<dbReference type="SMART" id="SM00306">
    <property type="entry name" value="HintN"/>
    <property type="match status" value="1"/>
</dbReference>
<proteinExistence type="predicted"/>
<sequence>MADLTLDWSALGAYGVNLTNTAPGDVTTSVETGGVAVDITFTGQDDEAQAFTVNFDAYVPEGSDVDPASHLKLFGAGGDSDDGVSPTSTTTLNFRATNDVYGDEVQNVSFILNDVDGGDRSDLGDLEEYADATGGSFADLVTINAYDADGNPVDVTITPLGTTTSVDGQTASGDTITAFADQNGTLQVSIAGPVASVEVVYANGGTSTQGTLISDIDFSTTDADGGDGIPVAVDDSATTPEDVAITVDVLENDSDPDGQALTVTSATSTNGTVVVNENNTITFTPDADYNGPAEVVYTIEDPDGNTATGTVDIVVEPVNDAPVALDDDVDTDVDTPVTFDPTENDTDVDGDDLTVISVTDPDNGTAVINEDGTVTYTPDDGYTGDDTITYVVDDGNGGTDEGTITVTTGDDTGAGGNTPPVAVDDEYTTGIDTALTVDPTENDSDADGDPLTVGSIGEAEFGTAVLNEDGTVTYTPDAGFTGTDAVTYTVDDGNGGTAEGTMFVTVDDGTLPPGPPLDNTAPLAVDDLYSTSGTSPATFDPTLNDSDPEGDPLTITAIGEAPNGTATLNPDGTVTFVADEGFTGYDSFGYTVSDGNGGESSAYITVEVLPCFTPGTLIATPQGERMVEDLEVGDRVITRDNGIQEIRWIGRRDLTGHELARKPQLRPVLIQQGALGKNLPEHDLLVSPNHRVLVANDKTALYFEEREVLAAAKHLTGLEGVDEVDTLGVSYIHMMFDNHEVVLSNGAWTESFQPGDLSLRGIGDEQRQEIFELFPELEHAEGIEAYGAARRSLKKHEAALLTS</sequence>
<dbReference type="Gene3D" id="2.60.40.2810">
    <property type="match status" value="4"/>
</dbReference>
<dbReference type="Pfam" id="PF13403">
    <property type="entry name" value="Hint_2"/>
    <property type="match status" value="1"/>
</dbReference>
<dbReference type="GO" id="GO:0016539">
    <property type="term" value="P:intein-mediated protein splicing"/>
    <property type="evidence" value="ECO:0007669"/>
    <property type="project" value="InterPro"/>
</dbReference>